<evidence type="ECO:0000256" key="9">
    <source>
        <dbReference type="ARBA" id="ARBA00034120"/>
    </source>
</evidence>
<dbReference type="EC" id="2.7.7.49" evidence="1"/>
<keyword evidence="3" id="KW-0548">Nucleotidyltransferase</keyword>
<evidence type="ECO:0000256" key="6">
    <source>
        <dbReference type="ARBA" id="ARBA00022842"/>
    </source>
</evidence>
<proteinExistence type="inferred from homology"/>
<dbReference type="GO" id="GO:0051607">
    <property type="term" value="P:defense response to virus"/>
    <property type="evidence" value="ECO:0007669"/>
    <property type="project" value="UniProtKB-KW"/>
</dbReference>
<dbReference type="AlphaFoldDB" id="A0A942X7K7"/>
<accession>A0A942X7K7</accession>
<dbReference type="SUPFAM" id="SSF56672">
    <property type="entry name" value="DNA/RNA polymerases"/>
    <property type="match status" value="1"/>
</dbReference>
<dbReference type="InterPro" id="IPR000477">
    <property type="entry name" value="RT_dom"/>
</dbReference>
<dbReference type="InterPro" id="IPR051083">
    <property type="entry name" value="GrpII_Intron_Splice-Mob/Def"/>
</dbReference>
<dbReference type="Proteomes" id="UP000759590">
    <property type="component" value="Unassembled WGS sequence"/>
</dbReference>
<evidence type="ECO:0000256" key="1">
    <source>
        <dbReference type="ARBA" id="ARBA00012493"/>
    </source>
</evidence>
<evidence type="ECO:0000256" key="2">
    <source>
        <dbReference type="ARBA" id="ARBA00022679"/>
    </source>
</evidence>
<comment type="caution">
    <text evidence="12">The sequence shown here is derived from an EMBL/GenBank/DDBJ whole genome shotgun (WGS) entry which is preliminary data.</text>
</comment>
<evidence type="ECO:0000256" key="3">
    <source>
        <dbReference type="ARBA" id="ARBA00022695"/>
    </source>
</evidence>
<evidence type="ECO:0000256" key="4">
    <source>
        <dbReference type="ARBA" id="ARBA00022723"/>
    </source>
</evidence>
<evidence type="ECO:0000256" key="5">
    <source>
        <dbReference type="ARBA" id="ARBA00022763"/>
    </source>
</evidence>
<dbReference type="PROSITE" id="PS50878">
    <property type="entry name" value="RT_POL"/>
    <property type="match status" value="1"/>
</dbReference>
<dbReference type="Pfam" id="PF00078">
    <property type="entry name" value="RVT_1"/>
    <property type="match status" value="1"/>
</dbReference>
<dbReference type="PANTHER" id="PTHR34047:SF7">
    <property type="entry name" value="RNA-DIRECTED DNA POLYMERASE"/>
    <property type="match status" value="1"/>
</dbReference>
<sequence length="319" mass="37723">MNWTEETIADYKNILIEKGVPVIYDIEHFRRLLGIKKSHFYKLFYGLKYQYKEVEIPKRKIGEYRKLTVPSKNIKKIQRWILEFILYSNLCDDCVTGFIPTKSIVENALPHLGHDYIYKFDLKNFFPSIPRSKVFYLFKNLGYTAELSNYLASFCCYNDSLPQGAPTSPYIANLICKRLDNRLKILCERNGFTYTRYADDITVSGDFKIVHFRNLFETIIEDSGFTINELKTKLIRNGQRKIVTGVVVNEKPTISREYIRELKKEIYFINKFGIENHMNRTGKICSVKDYRRKIFGKINFVKMVDRELGLELRRKVNPF</sequence>
<evidence type="ECO:0000313" key="13">
    <source>
        <dbReference type="Proteomes" id="UP000759590"/>
    </source>
</evidence>
<dbReference type="CDD" id="cd03487">
    <property type="entry name" value="RT_Bac_retron_II"/>
    <property type="match status" value="1"/>
</dbReference>
<evidence type="ECO:0000259" key="11">
    <source>
        <dbReference type="PROSITE" id="PS50878"/>
    </source>
</evidence>
<keyword evidence="7 12" id="KW-0695">RNA-directed DNA polymerase</keyword>
<keyword evidence="6" id="KW-0460">Magnesium</keyword>
<dbReference type="PRINTS" id="PR00866">
    <property type="entry name" value="RNADNAPOLMS"/>
</dbReference>
<comment type="catalytic activity">
    <reaction evidence="10">
        <text>DNA(n) + a 2'-deoxyribonucleoside 5'-triphosphate = DNA(n+1) + diphosphate</text>
        <dbReference type="Rhea" id="RHEA:22508"/>
        <dbReference type="Rhea" id="RHEA-COMP:17339"/>
        <dbReference type="Rhea" id="RHEA-COMP:17340"/>
        <dbReference type="ChEBI" id="CHEBI:33019"/>
        <dbReference type="ChEBI" id="CHEBI:61560"/>
        <dbReference type="ChEBI" id="CHEBI:173112"/>
        <dbReference type="EC" id="2.7.7.49"/>
    </reaction>
</comment>
<protein>
    <recommendedName>
        <fullName evidence="1">RNA-directed DNA polymerase</fullName>
        <ecNumber evidence="1">2.7.7.49</ecNumber>
    </recommendedName>
</protein>
<keyword evidence="4" id="KW-0479">Metal-binding</keyword>
<evidence type="ECO:0000256" key="10">
    <source>
        <dbReference type="ARBA" id="ARBA00048173"/>
    </source>
</evidence>
<evidence type="ECO:0000256" key="7">
    <source>
        <dbReference type="ARBA" id="ARBA00022918"/>
    </source>
</evidence>
<dbReference type="GO" id="GO:0006974">
    <property type="term" value="P:DNA damage response"/>
    <property type="evidence" value="ECO:0007669"/>
    <property type="project" value="UniProtKB-KW"/>
</dbReference>
<organism evidence="12 13">
    <name type="scientific">Streptococcus mitis</name>
    <dbReference type="NCBI Taxonomy" id="28037"/>
    <lineage>
        <taxon>Bacteria</taxon>
        <taxon>Bacillati</taxon>
        <taxon>Bacillota</taxon>
        <taxon>Bacilli</taxon>
        <taxon>Lactobacillales</taxon>
        <taxon>Streptococcaceae</taxon>
        <taxon>Streptococcus</taxon>
        <taxon>Streptococcus mitis group</taxon>
    </lineage>
</organism>
<name>A0A942X7K7_STRMT</name>
<reference evidence="12" key="1">
    <citation type="submission" date="2021-02" db="EMBL/GenBank/DDBJ databases">
        <title>Infant gut strain persistence is associated with maternal origin, phylogeny, and functional potential including surface adhesion and iron acquisition.</title>
        <authorList>
            <person name="Lou Y.C."/>
        </authorList>
    </citation>
    <scope>NUCLEOTIDE SEQUENCE</scope>
    <source>
        <strain evidence="12">L3_114_025G1_dasL3_114_025G1_concoct_29</strain>
    </source>
</reference>
<dbReference type="GO" id="GO:0003964">
    <property type="term" value="F:RNA-directed DNA polymerase activity"/>
    <property type="evidence" value="ECO:0007669"/>
    <property type="project" value="UniProtKB-KW"/>
</dbReference>
<keyword evidence="8" id="KW-0051">Antiviral defense</keyword>
<evidence type="ECO:0000256" key="8">
    <source>
        <dbReference type="ARBA" id="ARBA00023118"/>
    </source>
</evidence>
<dbReference type="InterPro" id="IPR043502">
    <property type="entry name" value="DNA/RNA_pol_sf"/>
</dbReference>
<dbReference type="EMBL" id="JAGZLW010000004">
    <property type="protein sequence ID" value="MBS4947420.1"/>
    <property type="molecule type" value="Genomic_DNA"/>
</dbReference>
<evidence type="ECO:0000313" key="12">
    <source>
        <dbReference type="EMBL" id="MBS4947420.1"/>
    </source>
</evidence>
<dbReference type="GO" id="GO:0046872">
    <property type="term" value="F:metal ion binding"/>
    <property type="evidence" value="ECO:0007669"/>
    <property type="project" value="UniProtKB-KW"/>
</dbReference>
<dbReference type="GO" id="GO:0003723">
    <property type="term" value="F:RNA binding"/>
    <property type="evidence" value="ECO:0007669"/>
    <property type="project" value="InterPro"/>
</dbReference>
<gene>
    <name evidence="12" type="ORF">KHZ51_01715</name>
</gene>
<dbReference type="InterPro" id="IPR000123">
    <property type="entry name" value="Reverse_transcriptase_msDNA"/>
</dbReference>
<keyword evidence="2" id="KW-0808">Transferase</keyword>
<comment type="similarity">
    <text evidence="9">Belongs to the bacterial reverse transcriptase family.</text>
</comment>
<dbReference type="NCBIfam" id="NF038233">
    <property type="entry name" value="retron_St85_RT"/>
    <property type="match status" value="1"/>
</dbReference>
<keyword evidence="5" id="KW-0227">DNA damage</keyword>
<feature type="domain" description="Reverse transcriptase" evidence="11">
    <location>
        <begin position="37"/>
        <end position="248"/>
    </location>
</feature>
<dbReference type="PANTHER" id="PTHR34047">
    <property type="entry name" value="NUCLEAR INTRON MATURASE 1, MITOCHONDRIAL-RELATED"/>
    <property type="match status" value="1"/>
</dbReference>